<gene>
    <name evidence="1" type="ORF">CAPSK01_004012</name>
</gene>
<dbReference type="SUPFAM" id="SSF53955">
    <property type="entry name" value="Lysozyme-like"/>
    <property type="match status" value="1"/>
</dbReference>
<evidence type="ECO:0000313" key="1">
    <source>
        <dbReference type="EMBL" id="KFB66647.1"/>
    </source>
</evidence>
<dbReference type="EMBL" id="JDSS02000039">
    <property type="protein sequence ID" value="KFB66647.1"/>
    <property type="molecule type" value="Genomic_DNA"/>
</dbReference>
<dbReference type="RefSeq" id="WP_273703970.1">
    <property type="nucleotide sequence ID" value="NZ_JDSS02000039.1"/>
</dbReference>
<evidence type="ECO:0000313" key="2">
    <source>
        <dbReference type="Proteomes" id="UP000019812"/>
    </source>
</evidence>
<dbReference type="Gene3D" id="1.10.530.10">
    <property type="match status" value="1"/>
</dbReference>
<proteinExistence type="predicted"/>
<dbReference type="AlphaFoldDB" id="A0A084XW03"/>
<sequence length="191" mass="20620">MNPLELTAKDVAPAFPGAPRKNIETHLPVVLNALADAQLTSARLVAYALGTIAAETAAFAPVTEGISRFNTAQQPFDLYEGREDLGNVHPGDGAKFPGRGFVQLTGRDNYRRYGERIGVDLTAHPERANDPQIAAQLLALFIADRAEAIEKALKAADFARARRLVNGGRHGLERFTTAYNVIFGVLRRAGA</sequence>
<organism evidence="1 2">
    <name type="scientific">Candidatus Accumulibacter vicinus</name>
    <dbReference type="NCBI Taxonomy" id="2954382"/>
    <lineage>
        <taxon>Bacteria</taxon>
        <taxon>Pseudomonadati</taxon>
        <taxon>Pseudomonadota</taxon>
        <taxon>Betaproteobacteria</taxon>
        <taxon>Candidatus Accumulibacter</taxon>
    </lineage>
</organism>
<name>A0A084XW03_9PROT</name>
<accession>A0A084XW03</accession>
<dbReference type="STRING" id="1457154.CAPSK01_004012"/>
<protein>
    <submittedName>
        <fullName evidence="1">Putative chitinase</fullName>
    </submittedName>
</protein>
<dbReference type="InterPro" id="IPR023346">
    <property type="entry name" value="Lysozyme-like_dom_sf"/>
</dbReference>
<comment type="caution">
    <text evidence="1">The sequence shown here is derived from an EMBL/GenBank/DDBJ whole genome shotgun (WGS) entry which is preliminary data.</text>
</comment>
<dbReference type="Proteomes" id="UP000019812">
    <property type="component" value="Unassembled WGS sequence"/>
</dbReference>
<reference evidence="1 2" key="1">
    <citation type="submission" date="2014-07" db="EMBL/GenBank/DDBJ databases">
        <title>Expanding our view of genomic diversity in Candidatus Accumulibacter clades.</title>
        <authorList>
            <person name="Skennerton C.T."/>
            <person name="Barr J.J."/>
            <person name="Slater F.R."/>
            <person name="Bond P.L."/>
            <person name="Tyson G.W."/>
        </authorList>
    </citation>
    <scope>NUCLEOTIDE SEQUENCE [LARGE SCALE GENOMIC DNA]</scope>
    <source>
        <strain evidence="2">SK-01</strain>
    </source>
</reference>